<evidence type="ECO:0000313" key="2">
    <source>
        <dbReference type="EMBL" id="WUR04266.1"/>
    </source>
</evidence>
<evidence type="ECO:0000313" key="3">
    <source>
        <dbReference type="Proteomes" id="UP001334084"/>
    </source>
</evidence>
<protein>
    <submittedName>
        <fullName evidence="2">Pumilio domain-containing protein</fullName>
    </submittedName>
</protein>
<feature type="compositionally biased region" description="Basic and acidic residues" evidence="1">
    <location>
        <begin position="139"/>
        <end position="157"/>
    </location>
</feature>
<keyword evidence="3" id="KW-1185">Reference proteome</keyword>
<organism evidence="2 3">
    <name type="scientific">Vairimorpha necatrix</name>
    <dbReference type="NCBI Taxonomy" id="6039"/>
    <lineage>
        <taxon>Eukaryota</taxon>
        <taxon>Fungi</taxon>
        <taxon>Fungi incertae sedis</taxon>
        <taxon>Microsporidia</taxon>
        <taxon>Nosematidae</taxon>
        <taxon>Vairimorpha</taxon>
    </lineage>
</organism>
<proteinExistence type="predicted"/>
<reference evidence="2" key="1">
    <citation type="journal article" date="2024" name="BMC Genomics">
        <title>Functional annotation of a divergent genome using sequence and structure-based similarity.</title>
        <authorList>
            <person name="Svedberg D."/>
            <person name="Winiger R.R."/>
            <person name="Berg A."/>
            <person name="Sharma H."/>
            <person name="Tellgren-Roth C."/>
            <person name="Debrunner-Vossbrinck B.A."/>
            <person name="Vossbrinck C.R."/>
            <person name="Barandun J."/>
        </authorList>
    </citation>
    <scope>NUCLEOTIDE SEQUENCE</scope>
    <source>
        <strain evidence="2">Illinois isolate</strain>
    </source>
</reference>
<dbReference type="Proteomes" id="UP001334084">
    <property type="component" value="Chromosome 8"/>
</dbReference>
<dbReference type="GeneID" id="90542100"/>
<feature type="compositionally biased region" description="Basic residues" evidence="1">
    <location>
        <begin position="91"/>
        <end position="103"/>
    </location>
</feature>
<sequence>MNKKKENTKKSIFNVEKKENTRKSIFSVESNDNKKKPIFEKTDTKKKPTSEKTDTKKKIISEKTDAKKENTSDAEKNNKVANETEKIDKNKVKRNNKIVKKQKRNEDIKNGIKKPKITDNEKNKTILNNAKTETTTGKVKTEKNKATADKVKTEKSKANTGNAKRAKNQKFEKTMEKDKTNKNKLITDKKQETCGVKLTKLETEILHKGTIKDKINLLTLICSKNPSDFNYKNLMFYTENQRNDVIYLTLKNIKDLLISKGVPENIYIKQKITKCLEINVKNTFIKTKVLRLIYELLKNNILFVELIYSFINKIGDKKDIETYVRENLMSLYNINEEVILYNVEDFIFKNMNFKCINSILKFLGSVTPSDKNKIIDLYKSILDNLHEFKDEQKNIITENCLEQLSSVLELIDEPKIFMDKNLENILRNNWSTDKAAFSSVKILFLCQSELLKTFIIKLLKNLYFYKSKDIKVIYQYIVKIFDHDKDTSFIKEIFNSAIFYKKDFLIGMLSILIKNKIGDIYSLEIIENHYSVIVRKMVKTILNKEYEIIQLDPFDNIQIEAYEEIFK</sequence>
<evidence type="ECO:0000256" key="1">
    <source>
        <dbReference type="SAM" id="MobiDB-lite"/>
    </source>
</evidence>
<feature type="region of interest" description="Disordered" evidence="1">
    <location>
        <begin position="135"/>
        <end position="166"/>
    </location>
</feature>
<dbReference type="KEGG" id="vnx:VNE69_08024"/>
<dbReference type="RefSeq" id="XP_065330411.1">
    <property type="nucleotide sequence ID" value="XM_065474339.1"/>
</dbReference>
<name>A0AAX4JEQ1_9MICR</name>
<feature type="compositionally biased region" description="Basic and acidic residues" evidence="1">
    <location>
        <begin position="31"/>
        <end position="90"/>
    </location>
</feature>
<accession>A0AAX4JEQ1</accession>
<feature type="compositionally biased region" description="Basic and acidic residues" evidence="1">
    <location>
        <begin position="1"/>
        <end position="22"/>
    </location>
</feature>
<feature type="compositionally biased region" description="Basic and acidic residues" evidence="1">
    <location>
        <begin position="104"/>
        <end position="116"/>
    </location>
</feature>
<dbReference type="EMBL" id="CP142733">
    <property type="protein sequence ID" value="WUR04266.1"/>
    <property type="molecule type" value="Genomic_DNA"/>
</dbReference>
<feature type="region of interest" description="Disordered" evidence="1">
    <location>
        <begin position="1"/>
        <end position="116"/>
    </location>
</feature>
<gene>
    <name evidence="2" type="ORF">VNE69_08024</name>
</gene>
<dbReference type="AlphaFoldDB" id="A0AAX4JEQ1"/>